<dbReference type="NCBIfam" id="NF003633">
    <property type="entry name" value="PRK05270.2-2"/>
    <property type="match status" value="1"/>
</dbReference>
<dbReference type="UniPathway" id="UPA00214"/>
<dbReference type="GO" id="GO:0008108">
    <property type="term" value="F:UDP-glucose:hexose-1-phosphate uridylyltransferase activity"/>
    <property type="evidence" value="ECO:0007669"/>
    <property type="project" value="UniProtKB-UniRule"/>
</dbReference>
<evidence type="ECO:0000256" key="2">
    <source>
        <dbReference type="ARBA" id="ARBA00004496"/>
    </source>
</evidence>
<keyword evidence="8 10" id="KW-0299">Galactose metabolism</keyword>
<dbReference type="InterPro" id="IPR000766">
    <property type="entry name" value="GalP_uridyl_Trfase_II"/>
</dbReference>
<evidence type="ECO:0000256" key="7">
    <source>
        <dbReference type="ARBA" id="ARBA00022695"/>
    </source>
</evidence>
<dbReference type="AlphaFoldDB" id="A0A7Z7QNK3"/>
<dbReference type="InterPro" id="IPR005849">
    <property type="entry name" value="GalP_Utransf_N"/>
</dbReference>
<dbReference type="PIRSF" id="PIRSF006005">
    <property type="entry name" value="GalT_BS"/>
    <property type="match status" value="1"/>
</dbReference>
<evidence type="ECO:0000256" key="5">
    <source>
        <dbReference type="ARBA" id="ARBA00022490"/>
    </source>
</evidence>
<evidence type="ECO:0000256" key="10">
    <source>
        <dbReference type="HAMAP-Rule" id="MF_00571"/>
    </source>
</evidence>
<sequence>MANASHVYQFADAVIEQGDFEIEDRIYVVNQILARLKANDVALLDNQFDVQPQSPIEMVNVLIEDAIQRGVYDDILAEREQLEASLMDLLTPKPSTVNRMFYLKYQQSPQAATDYFYELSHLNHYIKQEAVAKNIMYDVSTEYGNFEITINLSKPEKDARQIEREKLAPASKYPQCAICMENEGFYGSMTQAARSNHRIVRMNINGETWGFQYSPYVYFNEHSILLSEEHTPMKINQRTFENLLDFVRQFPHYTIGSNADIPVVGGSILSHNHYQAGRHEFPMALAQLERDFTLKSYPEVTAGIVQWPMSVIRLISKDTEQLIAASEWIRQKWEDYSDPTVQIKARSSSGERHHTITPIARYRNHCYEMDLVLRDNQRTEAHPDGLFHPHQDVQHIKKENIGLIEVMGTAILPGRLKDELQNVIAYLEGDKNVSLGVHEKWAHEMKRQYDFNKLDAYEIVRKEVGYKFERVLHDAGVFKRNTTGQAAFNRFITTLNET</sequence>
<accession>A0A7Z7QNK3</accession>
<dbReference type="Proteomes" id="UP000264146">
    <property type="component" value="Chromosome"/>
</dbReference>
<evidence type="ECO:0000256" key="4">
    <source>
        <dbReference type="ARBA" id="ARBA00008706"/>
    </source>
</evidence>
<name>A0A7Z7QNK3_STASC</name>
<feature type="domain" description="Galactose-1-phosphate uridyl transferase N-terminal" evidence="11">
    <location>
        <begin position="19"/>
        <end position="232"/>
    </location>
</feature>
<protein>
    <recommendedName>
        <fullName evidence="10">Galactose-1-phosphate uridylyltransferase</fullName>
        <shortName evidence="10">Gal-1-P uridylyltransferase</shortName>
        <ecNumber evidence="10">2.7.7.12</ecNumber>
    </recommendedName>
    <alternativeName>
        <fullName evidence="10">UDP-glucose--hexose-1-phosphate uridylyltransferase</fullName>
    </alternativeName>
</protein>
<reference evidence="13 15" key="2">
    <citation type="submission" date="2020-11" db="EMBL/GenBank/DDBJ databases">
        <authorList>
            <consortium name="Pathogen Informatics"/>
        </authorList>
    </citation>
    <scope>NUCLEOTIDE SEQUENCE [LARGE SCALE GENOMIC DNA]</scope>
    <source>
        <strain evidence="13 15">NCTC12218</strain>
    </source>
</reference>
<comment type="catalytic activity">
    <reaction evidence="1 10">
        <text>alpha-D-galactose 1-phosphate + UDP-alpha-D-glucose = alpha-D-glucose 1-phosphate + UDP-alpha-D-galactose</text>
        <dbReference type="Rhea" id="RHEA:13989"/>
        <dbReference type="ChEBI" id="CHEBI:58336"/>
        <dbReference type="ChEBI" id="CHEBI:58601"/>
        <dbReference type="ChEBI" id="CHEBI:58885"/>
        <dbReference type="ChEBI" id="CHEBI:66914"/>
        <dbReference type="EC" id="2.7.7.12"/>
    </reaction>
</comment>
<keyword evidence="6 10" id="KW-0808">Transferase</keyword>
<feature type="domain" description="Galactose-1-phosphate uridyl transferase C-terminal" evidence="12">
    <location>
        <begin position="247"/>
        <end position="441"/>
    </location>
</feature>
<proteinExistence type="inferred from homology"/>
<dbReference type="PANTHER" id="PTHR39191">
    <property type="entry name" value="GALACTOSE-1-PHOSPHATE URIDYLYLTRANSFERASE"/>
    <property type="match status" value="1"/>
</dbReference>
<evidence type="ECO:0000256" key="6">
    <source>
        <dbReference type="ARBA" id="ARBA00022679"/>
    </source>
</evidence>
<evidence type="ECO:0000256" key="3">
    <source>
        <dbReference type="ARBA" id="ARBA00004947"/>
    </source>
</evidence>
<dbReference type="HAMAP" id="MF_00571">
    <property type="entry name" value="GalP_UDP_trans"/>
    <property type="match status" value="1"/>
</dbReference>
<comment type="similarity">
    <text evidence="4 10">Belongs to the galactose-1-phosphate uridylyltransferase type 2 family.</text>
</comment>
<evidence type="ECO:0000256" key="1">
    <source>
        <dbReference type="ARBA" id="ARBA00001107"/>
    </source>
</evidence>
<dbReference type="NCBIfam" id="NF003629">
    <property type="entry name" value="PRK05270.1-2"/>
    <property type="match status" value="1"/>
</dbReference>
<organism evidence="14">
    <name type="scientific">Staphylococcus schleiferi</name>
    <dbReference type="NCBI Taxonomy" id="1295"/>
    <lineage>
        <taxon>Bacteria</taxon>
        <taxon>Bacillati</taxon>
        <taxon>Bacillota</taxon>
        <taxon>Bacilli</taxon>
        <taxon>Bacillales</taxon>
        <taxon>Staphylococcaceae</taxon>
        <taxon>Staphylococcus</taxon>
    </lineage>
</organism>
<evidence type="ECO:0000259" key="12">
    <source>
        <dbReference type="Pfam" id="PF02744"/>
    </source>
</evidence>
<evidence type="ECO:0000313" key="15">
    <source>
        <dbReference type="Proteomes" id="UP000264146"/>
    </source>
</evidence>
<dbReference type="GO" id="GO:0006012">
    <property type="term" value="P:galactose metabolic process"/>
    <property type="evidence" value="ECO:0007669"/>
    <property type="project" value="UniProtKB-UniRule"/>
</dbReference>
<reference evidence="14" key="1">
    <citation type="submission" date="2018-06" db="EMBL/GenBank/DDBJ databases">
        <authorList>
            <consortium name="Pathogen Informatics"/>
            <person name="Doyle S."/>
        </authorList>
    </citation>
    <scope>NUCLEOTIDE SEQUENCE [LARGE SCALE GENOMIC DNA]</scope>
    <source>
        <strain evidence="14">NCTC12218</strain>
    </source>
</reference>
<dbReference type="Pfam" id="PF01087">
    <property type="entry name" value="GalP_UDP_transf"/>
    <property type="match status" value="1"/>
</dbReference>
<dbReference type="GO" id="GO:0005737">
    <property type="term" value="C:cytoplasm"/>
    <property type="evidence" value="ECO:0007669"/>
    <property type="project" value="UniProtKB-SubCell"/>
</dbReference>
<evidence type="ECO:0000256" key="9">
    <source>
        <dbReference type="ARBA" id="ARBA00023277"/>
    </source>
</evidence>
<dbReference type="InterPro" id="IPR005850">
    <property type="entry name" value="GalP_Utransf_C"/>
</dbReference>
<keyword evidence="9 10" id="KW-0119">Carbohydrate metabolism</keyword>
<comment type="pathway">
    <text evidence="3 10">Carbohydrate metabolism; galactose metabolism.</text>
</comment>
<evidence type="ECO:0000313" key="13">
    <source>
        <dbReference type="EMBL" id="CAD7359034.1"/>
    </source>
</evidence>
<evidence type="ECO:0000259" key="11">
    <source>
        <dbReference type="Pfam" id="PF01087"/>
    </source>
</evidence>
<dbReference type="EC" id="2.7.7.12" evidence="10"/>
<gene>
    <name evidence="10 14" type="primary">galT</name>
    <name evidence="14" type="ORF">NCTC12218_00622</name>
</gene>
<evidence type="ECO:0000256" key="8">
    <source>
        <dbReference type="ARBA" id="ARBA00023144"/>
    </source>
</evidence>
<dbReference type="EMBL" id="LR962863">
    <property type="protein sequence ID" value="CAD7359034.1"/>
    <property type="molecule type" value="Genomic_DNA"/>
</dbReference>
<dbReference type="Pfam" id="PF02744">
    <property type="entry name" value="GalP_UDP_tr_C"/>
    <property type="match status" value="1"/>
</dbReference>
<keyword evidence="5 10" id="KW-0963">Cytoplasm</keyword>
<evidence type="ECO:0000313" key="14">
    <source>
        <dbReference type="EMBL" id="SUM87422.1"/>
    </source>
</evidence>
<dbReference type="NCBIfam" id="TIGR01239">
    <property type="entry name" value="galT_2"/>
    <property type="match status" value="1"/>
</dbReference>
<dbReference type="PANTHER" id="PTHR39191:SF1">
    <property type="entry name" value="DUF4922 DOMAIN-CONTAINING PROTEIN"/>
    <property type="match status" value="1"/>
</dbReference>
<dbReference type="EMBL" id="UHEF01000001">
    <property type="protein sequence ID" value="SUM87422.1"/>
    <property type="molecule type" value="Genomic_DNA"/>
</dbReference>
<comment type="subcellular location">
    <subcellularLocation>
        <location evidence="2 10">Cytoplasm</location>
    </subcellularLocation>
</comment>
<keyword evidence="7 10" id="KW-0548">Nucleotidyltransferase</keyword>